<proteinExistence type="predicted"/>
<dbReference type="Proteomes" id="UP000265354">
    <property type="component" value="Unassembled WGS sequence"/>
</dbReference>
<gene>
    <name evidence="1" type="ORF">SSP531S_11570</name>
</gene>
<comment type="caution">
    <text evidence="1">The sequence shown here is derived from an EMBL/GenBank/DDBJ whole genome shotgun (WGS) entry which is preliminary data.</text>
</comment>
<protein>
    <submittedName>
        <fullName evidence="1">Uncharacterized protein</fullName>
    </submittedName>
</protein>
<sequence length="68" mass="6998">MGLPSPVAGVGALITVVPYLLEDIEGIEGGLGVKGLRGLGVEGGDSRVHIYQTAAPCRARPGVRPTFR</sequence>
<reference evidence="1 2" key="1">
    <citation type="submission" date="2018-07" db="EMBL/GenBank/DDBJ databases">
        <title>Whole Genome Shotgun Sequence of Streptomyces spongiicola strain 531S.</title>
        <authorList>
            <person name="Dohra H."/>
            <person name="Kodani S."/>
        </authorList>
    </citation>
    <scope>NUCLEOTIDE SEQUENCE [LARGE SCALE GENOMIC DNA]</scope>
    <source>
        <strain evidence="1 2">531S</strain>
    </source>
</reference>
<evidence type="ECO:0000313" key="1">
    <source>
        <dbReference type="EMBL" id="GBP99760.1"/>
    </source>
</evidence>
<dbReference type="EMBL" id="BGZL01000003">
    <property type="protein sequence ID" value="GBP99760.1"/>
    <property type="molecule type" value="Genomic_DNA"/>
</dbReference>
<name>A0A388SV98_9ACTN</name>
<evidence type="ECO:0000313" key="2">
    <source>
        <dbReference type="Proteomes" id="UP000265354"/>
    </source>
</evidence>
<accession>A0A388SV98</accession>
<dbReference type="AlphaFoldDB" id="A0A388SV98"/>
<organism evidence="1 2">
    <name type="scientific">Streptomyces spongiicola</name>
    <dbReference type="NCBI Taxonomy" id="1690221"/>
    <lineage>
        <taxon>Bacteria</taxon>
        <taxon>Bacillati</taxon>
        <taxon>Actinomycetota</taxon>
        <taxon>Actinomycetes</taxon>
        <taxon>Kitasatosporales</taxon>
        <taxon>Streptomycetaceae</taxon>
        <taxon>Streptomyces</taxon>
    </lineage>
</organism>